<feature type="transmembrane region" description="Helical" evidence="5">
    <location>
        <begin position="80"/>
        <end position="100"/>
    </location>
</feature>
<dbReference type="CDD" id="cd17355">
    <property type="entry name" value="MFS_YcxA_like"/>
    <property type="match status" value="1"/>
</dbReference>
<protein>
    <submittedName>
        <fullName evidence="7">MFS family permease</fullName>
    </submittedName>
</protein>
<feature type="transmembrane region" description="Helical" evidence="5">
    <location>
        <begin position="399"/>
        <end position="424"/>
    </location>
</feature>
<feature type="transmembrane region" description="Helical" evidence="5">
    <location>
        <begin position="436"/>
        <end position="459"/>
    </location>
</feature>
<dbReference type="InterPro" id="IPR011701">
    <property type="entry name" value="MFS"/>
</dbReference>
<keyword evidence="1 5" id="KW-0812">Transmembrane</keyword>
<feature type="transmembrane region" description="Helical" evidence="5">
    <location>
        <begin position="237"/>
        <end position="261"/>
    </location>
</feature>
<proteinExistence type="predicted"/>
<dbReference type="PROSITE" id="PS50850">
    <property type="entry name" value="MFS"/>
    <property type="match status" value="1"/>
</dbReference>
<feature type="transmembrane region" description="Helical" evidence="5">
    <location>
        <begin position="210"/>
        <end position="231"/>
    </location>
</feature>
<sequence>MPGHSRPKDGVASARLFPGIHVLRPASQDVDGRDKPGHDAAGASAPRSRGMREKRLTRTSPDGPKNRLGMKQAHNMRLPFFYGWVVVAVTFVTMAIGVNARTAFSLFFPPIISEFGWERGVTAGAFSFGFVVSGVVSPLIGRLVDRAGPRAVMELGVVLMGGGLLLAPLTSAPWHLYVTIGVMVGAGSVCLGYSGQSLFLPNWFIRKRGFAIGIAFAGVGIGSVTLLPWVQHMIEQTGWRTACTAMGLLVLIALAPINLLLHKRPEDIGLQPDGDAAPAAGAASPVSNVVDHVWVNTDWTLRRAVATARFWWIALGYFCGLYIWYAVQVHQTKFLLDVGFSPGVAVWALGMVSLLGIPGQIVLGYVSDRIGREWVWAISCAGFVVCFAALIALKYQASLWLVYLMVFTQGALGYGLTSIMGAVVFEIFQGRHQGSIFGTIMLAALAGGAAGPWLTGVLYDRAGDYTLAFALAMVVSGVSALAIWRAAPGKVRAVAGRLHKLKTASE</sequence>
<feature type="transmembrane region" description="Helical" evidence="5">
    <location>
        <begin position="310"/>
        <end position="327"/>
    </location>
</feature>
<evidence type="ECO:0000313" key="8">
    <source>
        <dbReference type="Proteomes" id="UP001565474"/>
    </source>
</evidence>
<accession>A0ABV4GET3</accession>
<gene>
    <name evidence="7" type="ORF">ABH992_001862</name>
</gene>
<evidence type="ECO:0000313" key="7">
    <source>
        <dbReference type="EMBL" id="MEY9469463.1"/>
    </source>
</evidence>
<feature type="domain" description="Major facilitator superfamily (MFS) profile" evidence="6">
    <location>
        <begin position="85"/>
        <end position="491"/>
    </location>
</feature>
<keyword evidence="8" id="KW-1185">Reference proteome</keyword>
<feature type="transmembrane region" description="Helical" evidence="5">
    <location>
        <begin position="152"/>
        <end position="170"/>
    </location>
</feature>
<evidence type="ECO:0000256" key="1">
    <source>
        <dbReference type="ARBA" id="ARBA00022692"/>
    </source>
</evidence>
<keyword evidence="2 5" id="KW-1133">Transmembrane helix</keyword>
<dbReference type="PANTHER" id="PTHR11360">
    <property type="entry name" value="MONOCARBOXYLATE TRANSPORTER"/>
    <property type="match status" value="1"/>
</dbReference>
<feature type="region of interest" description="Disordered" evidence="4">
    <location>
        <begin position="1"/>
        <end position="20"/>
    </location>
</feature>
<keyword evidence="3 5" id="KW-0472">Membrane</keyword>
<name>A0ABV4GET3_9BRAD</name>
<dbReference type="InterPro" id="IPR020846">
    <property type="entry name" value="MFS_dom"/>
</dbReference>
<dbReference type="PANTHER" id="PTHR11360:SF284">
    <property type="entry name" value="EG:103B4.3 PROTEIN-RELATED"/>
    <property type="match status" value="1"/>
</dbReference>
<dbReference type="Proteomes" id="UP001565474">
    <property type="component" value="Unassembled WGS sequence"/>
</dbReference>
<evidence type="ECO:0000259" key="6">
    <source>
        <dbReference type="PROSITE" id="PS50850"/>
    </source>
</evidence>
<feature type="region of interest" description="Disordered" evidence="4">
    <location>
        <begin position="25"/>
        <end position="68"/>
    </location>
</feature>
<dbReference type="Gene3D" id="1.20.1250.20">
    <property type="entry name" value="MFS general substrate transporter like domains"/>
    <property type="match status" value="2"/>
</dbReference>
<evidence type="ECO:0000256" key="3">
    <source>
        <dbReference type="ARBA" id="ARBA00023136"/>
    </source>
</evidence>
<dbReference type="SUPFAM" id="SSF103473">
    <property type="entry name" value="MFS general substrate transporter"/>
    <property type="match status" value="1"/>
</dbReference>
<dbReference type="InterPro" id="IPR050327">
    <property type="entry name" value="Proton-linked_MCT"/>
</dbReference>
<feature type="transmembrane region" description="Helical" evidence="5">
    <location>
        <begin position="176"/>
        <end position="198"/>
    </location>
</feature>
<feature type="transmembrane region" description="Helical" evidence="5">
    <location>
        <begin position="374"/>
        <end position="393"/>
    </location>
</feature>
<dbReference type="Pfam" id="PF07690">
    <property type="entry name" value="MFS_1"/>
    <property type="match status" value="1"/>
</dbReference>
<evidence type="ECO:0000256" key="4">
    <source>
        <dbReference type="SAM" id="MobiDB-lite"/>
    </source>
</evidence>
<comment type="caution">
    <text evidence="7">The sequence shown here is derived from an EMBL/GenBank/DDBJ whole genome shotgun (WGS) entry which is preliminary data.</text>
</comment>
<evidence type="ECO:0000256" key="2">
    <source>
        <dbReference type="ARBA" id="ARBA00022989"/>
    </source>
</evidence>
<evidence type="ECO:0000256" key="5">
    <source>
        <dbReference type="SAM" id="Phobius"/>
    </source>
</evidence>
<feature type="transmembrane region" description="Helical" evidence="5">
    <location>
        <begin position="347"/>
        <end position="367"/>
    </location>
</feature>
<dbReference type="InterPro" id="IPR036259">
    <property type="entry name" value="MFS_trans_sf"/>
</dbReference>
<reference evidence="7 8" key="1">
    <citation type="submission" date="2024-07" db="EMBL/GenBank/DDBJ databases">
        <title>Genomic Encyclopedia of Type Strains, Phase V (KMG-V): Genome sequencing to study the core and pangenomes of soil and plant-associated prokaryotes.</title>
        <authorList>
            <person name="Whitman W."/>
        </authorList>
    </citation>
    <scope>NUCLEOTIDE SEQUENCE [LARGE SCALE GENOMIC DNA]</scope>
    <source>
        <strain evidence="7 8">USDA 222</strain>
    </source>
</reference>
<feature type="transmembrane region" description="Helical" evidence="5">
    <location>
        <begin position="465"/>
        <end position="484"/>
    </location>
</feature>
<organism evidence="7 8">
    <name type="scientific">Bradyrhizobium yuanmingense</name>
    <dbReference type="NCBI Taxonomy" id="108015"/>
    <lineage>
        <taxon>Bacteria</taxon>
        <taxon>Pseudomonadati</taxon>
        <taxon>Pseudomonadota</taxon>
        <taxon>Alphaproteobacteria</taxon>
        <taxon>Hyphomicrobiales</taxon>
        <taxon>Nitrobacteraceae</taxon>
        <taxon>Bradyrhizobium</taxon>
    </lineage>
</organism>
<dbReference type="EMBL" id="JBGBZN010000002">
    <property type="protein sequence ID" value="MEY9469463.1"/>
    <property type="molecule type" value="Genomic_DNA"/>
</dbReference>
<feature type="transmembrane region" description="Helical" evidence="5">
    <location>
        <begin position="120"/>
        <end position="140"/>
    </location>
</feature>